<accession>A0A4Z0F795</accession>
<name>A0A4Z0F795_9GAMM</name>
<evidence type="ECO:0000313" key="1">
    <source>
        <dbReference type="EMBL" id="TFZ81261.1"/>
    </source>
</evidence>
<keyword evidence="2" id="KW-1185">Reference proteome</keyword>
<reference evidence="1 2" key="1">
    <citation type="journal article" date="2019" name="ISME J.">
        <title>Candidatus Macondimonas diazotrophica, a novel gammaproteobacterial genus dominating crude-oil-contaminated coastal sediments.</title>
        <authorList>
            <person name="Karthikeyan S."/>
            <person name="Konstantinidis K."/>
        </authorList>
    </citation>
    <scope>NUCLEOTIDE SEQUENCE [LARGE SCALE GENOMIC DNA]</scope>
    <source>
        <strain evidence="1 2">KTK01</strain>
    </source>
</reference>
<organism evidence="1 2">
    <name type="scientific">Candidatus Macondimonas diazotrophica</name>
    <dbReference type="NCBI Taxonomy" id="2305248"/>
    <lineage>
        <taxon>Bacteria</taxon>
        <taxon>Pseudomonadati</taxon>
        <taxon>Pseudomonadota</taxon>
        <taxon>Gammaproteobacteria</taxon>
        <taxon>Chromatiales</taxon>
        <taxon>Ectothiorhodospiraceae</taxon>
        <taxon>Candidatus Macondimonas</taxon>
    </lineage>
</organism>
<dbReference type="AlphaFoldDB" id="A0A4Z0F795"/>
<sequence length="111" mass="12980">MNDERSIDEIRRLLSALDSEEQSTAGATINHECLEILTRYAAPDRVRLAFDEAFWAPILEIRDDVWVRTNRQLIDFKDPMFRIKCMEATYQYPPHKAALYILGYVKTTRGN</sequence>
<evidence type="ECO:0000313" key="2">
    <source>
        <dbReference type="Proteomes" id="UP000297890"/>
    </source>
</evidence>
<gene>
    <name evidence="1" type="ORF">E4680_13210</name>
</gene>
<dbReference type="Proteomes" id="UP000297890">
    <property type="component" value="Unassembled WGS sequence"/>
</dbReference>
<protein>
    <submittedName>
        <fullName evidence="1">Uncharacterized protein</fullName>
    </submittedName>
</protein>
<dbReference type="RefSeq" id="WP_135282892.1">
    <property type="nucleotide sequence ID" value="NZ_SRIO01000032.1"/>
</dbReference>
<proteinExistence type="predicted"/>
<dbReference type="EMBL" id="SRIO01000032">
    <property type="protein sequence ID" value="TFZ81261.1"/>
    <property type="molecule type" value="Genomic_DNA"/>
</dbReference>
<comment type="caution">
    <text evidence="1">The sequence shown here is derived from an EMBL/GenBank/DDBJ whole genome shotgun (WGS) entry which is preliminary data.</text>
</comment>